<evidence type="ECO:0000256" key="4">
    <source>
        <dbReference type="ARBA" id="ARBA00022737"/>
    </source>
</evidence>
<evidence type="ECO:0000256" key="6">
    <source>
        <dbReference type="ARBA" id="ARBA00023136"/>
    </source>
</evidence>
<keyword evidence="5" id="KW-1133">Transmembrane helix</keyword>
<evidence type="ECO:0000256" key="5">
    <source>
        <dbReference type="ARBA" id="ARBA00022989"/>
    </source>
</evidence>
<accession>A0AAV7G283</accession>
<keyword evidence="4" id="KW-0677">Repeat</keyword>
<protein>
    <submittedName>
        <fullName evidence="7">Uncharacterized protein</fullName>
    </submittedName>
</protein>
<keyword evidence="2" id="KW-0433">Leucine-rich repeat</keyword>
<sequence length="200" mass="21835">MGNHFFQGNIPLSLKTLRGLEEIDLSHNKLVGEIPKYLETFLLKYLNLSFNHFEGEVPKSGIFANASAFSVKKKSQSKLIVGCGTCLLIGWFRPKMAPLYYDHGQSPMELQNTPFTVQLGRGASIQLANAVINTGDSKATIQFGSLEFSAATVMDTAIPIHGMTVKGHSVRPDSAETYARCAYSVQQPRAARIATAKAVQ</sequence>
<dbReference type="InterPro" id="IPR051809">
    <property type="entry name" value="Plant_receptor-like_S/T_kinase"/>
</dbReference>
<dbReference type="Proteomes" id="UP000775213">
    <property type="component" value="Unassembled WGS sequence"/>
</dbReference>
<keyword evidence="8" id="KW-1185">Reference proteome</keyword>
<dbReference type="AlphaFoldDB" id="A0AAV7G283"/>
<evidence type="ECO:0000256" key="3">
    <source>
        <dbReference type="ARBA" id="ARBA00022692"/>
    </source>
</evidence>
<name>A0AAV7G283_DENCH</name>
<dbReference type="PANTHER" id="PTHR27008">
    <property type="entry name" value="OS04G0122200 PROTEIN"/>
    <property type="match status" value="1"/>
</dbReference>
<gene>
    <name evidence="7" type="ORF">IEQ34_020923</name>
</gene>
<dbReference type="Gene3D" id="3.80.10.10">
    <property type="entry name" value="Ribonuclease Inhibitor"/>
    <property type="match status" value="1"/>
</dbReference>
<evidence type="ECO:0000313" key="8">
    <source>
        <dbReference type="Proteomes" id="UP000775213"/>
    </source>
</evidence>
<evidence type="ECO:0000256" key="1">
    <source>
        <dbReference type="ARBA" id="ARBA00004370"/>
    </source>
</evidence>
<proteinExistence type="predicted"/>
<dbReference type="InterPro" id="IPR032675">
    <property type="entry name" value="LRR_dom_sf"/>
</dbReference>
<dbReference type="GO" id="GO:0016020">
    <property type="term" value="C:membrane"/>
    <property type="evidence" value="ECO:0007669"/>
    <property type="project" value="UniProtKB-SubCell"/>
</dbReference>
<evidence type="ECO:0000256" key="2">
    <source>
        <dbReference type="ARBA" id="ARBA00022614"/>
    </source>
</evidence>
<keyword evidence="6" id="KW-0472">Membrane</keyword>
<reference evidence="7 8" key="1">
    <citation type="journal article" date="2021" name="Hortic Res">
        <title>Chromosome-scale assembly of the Dendrobium chrysotoxum genome enhances the understanding of orchid evolution.</title>
        <authorList>
            <person name="Zhang Y."/>
            <person name="Zhang G.Q."/>
            <person name="Zhang D."/>
            <person name="Liu X.D."/>
            <person name="Xu X.Y."/>
            <person name="Sun W.H."/>
            <person name="Yu X."/>
            <person name="Zhu X."/>
            <person name="Wang Z.W."/>
            <person name="Zhao X."/>
            <person name="Zhong W.Y."/>
            <person name="Chen H."/>
            <person name="Yin W.L."/>
            <person name="Huang T."/>
            <person name="Niu S.C."/>
            <person name="Liu Z.J."/>
        </authorList>
    </citation>
    <scope>NUCLEOTIDE SEQUENCE [LARGE SCALE GENOMIC DNA]</scope>
    <source>
        <strain evidence="7">Lindl</strain>
    </source>
</reference>
<dbReference type="SUPFAM" id="SSF52058">
    <property type="entry name" value="L domain-like"/>
    <property type="match status" value="1"/>
</dbReference>
<comment type="caution">
    <text evidence="7">The sequence shown here is derived from an EMBL/GenBank/DDBJ whole genome shotgun (WGS) entry which is preliminary data.</text>
</comment>
<evidence type="ECO:0000313" key="7">
    <source>
        <dbReference type="EMBL" id="KAH0450231.1"/>
    </source>
</evidence>
<organism evidence="7 8">
    <name type="scientific">Dendrobium chrysotoxum</name>
    <name type="common">Orchid</name>
    <dbReference type="NCBI Taxonomy" id="161865"/>
    <lineage>
        <taxon>Eukaryota</taxon>
        <taxon>Viridiplantae</taxon>
        <taxon>Streptophyta</taxon>
        <taxon>Embryophyta</taxon>
        <taxon>Tracheophyta</taxon>
        <taxon>Spermatophyta</taxon>
        <taxon>Magnoliopsida</taxon>
        <taxon>Liliopsida</taxon>
        <taxon>Asparagales</taxon>
        <taxon>Orchidaceae</taxon>
        <taxon>Epidendroideae</taxon>
        <taxon>Malaxideae</taxon>
        <taxon>Dendrobiinae</taxon>
        <taxon>Dendrobium</taxon>
    </lineage>
</organism>
<dbReference type="InterPro" id="IPR001611">
    <property type="entry name" value="Leu-rich_rpt"/>
</dbReference>
<dbReference type="EMBL" id="JAGFBR010000018">
    <property type="protein sequence ID" value="KAH0450231.1"/>
    <property type="molecule type" value="Genomic_DNA"/>
</dbReference>
<dbReference type="PANTHER" id="PTHR27008:SF596">
    <property type="entry name" value="OS02G0215500 PROTEIN"/>
    <property type="match status" value="1"/>
</dbReference>
<dbReference type="Pfam" id="PF00560">
    <property type="entry name" value="LRR_1"/>
    <property type="match status" value="2"/>
</dbReference>
<keyword evidence="3" id="KW-0812">Transmembrane</keyword>
<comment type="subcellular location">
    <subcellularLocation>
        <location evidence="1">Membrane</location>
    </subcellularLocation>
</comment>